<dbReference type="InterPro" id="IPR027417">
    <property type="entry name" value="P-loop_NTPase"/>
</dbReference>
<gene>
    <name evidence="2" type="ORF">FOB74_08830</name>
</gene>
<dbReference type="InterPro" id="IPR003959">
    <property type="entry name" value="ATPase_AAA_core"/>
</dbReference>
<protein>
    <submittedName>
        <fullName evidence="2">ATP-binding protein</fullName>
    </submittedName>
</protein>
<sequence>MKKIHFIQYRKLKNLTIEFDNHVNLIAGTNGTCKSSILHLISNSYQKIPLKESNDILKTIQKINKVFNPKIESLTRGDKEYNDPAIGVKGTLYTTYYNKGYSIDFRRHNSRQSNDTARFAVKPKYRKDQTDKLPKLPIIYLGMFRLIPYGEWEGNNKFTNIVNKLPEQYLEEISDLYRQFTGYEIIFDGKLNKLDNIKTKLEFSTASDGIDSNTISAGEDNLLTIITSLVSLKAYSENKLTPTTTDISSILLIDELDASLHPEFQIKLLEKFYEYSTNYNIQIFFTTHSFSLIEYSLNKKRGVLNYLIDQYDSVDILPEPNIYSINALLQNKTVNQIYKTTKIPVLLEDDEAKDFFNTLLDNYYEHHSIPLNEFFHIVDAKLSSEAIKMLATDTYMKQSTLRTVSIVDGDQHLDNKALSYNLISLPGQYSPEELLFNYLSQVLMDDEEFWKKDDLISCAYTKKYVQQNIISQINSLKDNLENSSDSKHGKKREGNKKIYNTNKDFFNYVIKYWIDDQDNSKEVDHFFINLQKAFHKVAPFHNIDPKTKWSFPAGQKL</sequence>
<keyword evidence="2" id="KW-0547">Nucleotide-binding</keyword>
<dbReference type="RefSeq" id="WP_172473462.1">
    <property type="nucleotide sequence ID" value="NZ_CP050959.1"/>
</dbReference>
<dbReference type="PANTHER" id="PTHR43581">
    <property type="entry name" value="ATP/GTP PHOSPHATASE"/>
    <property type="match status" value="1"/>
</dbReference>
<dbReference type="SUPFAM" id="SSF52540">
    <property type="entry name" value="P-loop containing nucleoside triphosphate hydrolases"/>
    <property type="match status" value="1"/>
</dbReference>
<evidence type="ECO:0000259" key="1">
    <source>
        <dbReference type="Pfam" id="PF13304"/>
    </source>
</evidence>
<keyword evidence="2" id="KW-0067">ATP-binding</keyword>
<feature type="domain" description="ATPase AAA-type core" evidence="1">
    <location>
        <begin position="204"/>
        <end position="293"/>
    </location>
</feature>
<dbReference type="GO" id="GO:0005524">
    <property type="term" value="F:ATP binding"/>
    <property type="evidence" value="ECO:0007669"/>
    <property type="project" value="UniProtKB-KW"/>
</dbReference>
<reference evidence="2 3" key="1">
    <citation type="submission" date="2019-09" db="EMBL/GenBank/DDBJ databases">
        <title>FDA dAtabase for Regulatory Grade micrObial Sequences (FDA-ARGOS): Supporting development and validation of Infectious Disease Dx tests.</title>
        <authorList>
            <person name="Sciortino C."/>
            <person name="Tallon L."/>
            <person name="Sadzewicz L."/>
            <person name="Vavikolanu K."/>
            <person name="Mehta A."/>
            <person name="Aluvathingal J."/>
            <person name="Nadendla S."/>
            <person name="Nandy P."/>
            <person name="Geyer C."/>
            <person name="Yan Y."/>
            <person name="Sichtig H."/>
        </authorList>
    </citation>
    <scope>NUCLEOTIDE SEQUENCE [LARGE SCALE GENOMIC DNA]</scope>
    <source>
        <strain evidence="2 3">FDAARGOS_666</strain>
    </source>
</reference>
<name>A0AAE6YRR5_9STRE</name>
<dbReference type="Gene3D" id="3.40.50.300">
    <property type="entry name" value="P-loop containing nucleotide triphosphate hydrolases"/>
    <property type="match status" value="1"/>
</dbReference>
<proteinExistence type="predicted"/>
<evidence type="ECO:0000313" key="2">
    <source>
        <dbReference type="EMBL" id="QIX74527.1"/>
    </source>
</evidence>
<dbReference type="InterPro" id="IPR051396">
    <property type="entry name" value="Bact_Antivir_Def_Nuclease"/>
</dbReference>
<dbReference type="CDD" id="cd00267">
    <property type="entry name" value="ABC_ATPase"/>
    <property type="match status" value="1"/>
</dbReference>
<evidence type="ECO:0000313" key="3">
    <source>
        <dbReference type="Proteomes" id="UP000503130"/>
    </source>
</evidence>
<dbReference type="Proteomes" id="UP000503130">
    <property type="component" value="Chromosome"/>
</dbReference>
<dbReference type="Pfam" id="PF13304">
    <property type="entry name" value="AAA_21"/>
    <property type="match status" value="1"/>
</dbReference>
<accession>A0AAE6YRR5</accession>
<organism evidence="2 3">
    <name type="scientific">Streptococcus gallolyticus</name>
    <dbReference type="NCBI Taxonomy" id="315405"/>
    <lineage>
        <taxon>Bacteria</taxon>
        <taxon>Bacillati</taxon>
        <taxon>Bacillota</taxon>
        <taxon>Bacilli</taxon>
        <taxon>Lactobacillales</taxon>
        <taxon>Streptococcaceae</taxon>
        <taxon>Streptococcus</taxon>
    </lineage>
</organism>
<dbReference type="PANTHER" id="PTHR43581:SF4">
    <property type="entry name" value="ATP_GTP PHOSPHATASE"/>
    <property type="match status" value="1"/>
</dbReference>
<dbReference type="GO" id="GO:0016887">
    <property type="term" value="F:ATP hydrolysis activity"/>
    <property type="evidence" value="ECO:0007669"/>
    <property type="project" value="InterPro"/>
</dbReference>
<dbReference type="AlphaFoldDB" id="A0AAE6YRR5"/>
<dbReference type="EMBL" id="CP050959">
    <property type="protein sequence ID" value="QIX74527.1"/>
    <property type="molecule type" value="Genomic_DNA"/>
</dbReference>